<dbReference type="AlphaFoldDB" id="A0A6A4P452"/>
<feature type="chain" id="PRO_5025430359" evidence="1">
    <location>
        <begin position="20"/>
        <end position="93"/>
    </location>
</feature>
<dbReference type="EMBL" id="WOCE01000018">
    <property type="protein sequence ID" value="KAE9594409.1"/>
    <property type="molecule type" value="Genomic_DNA"/>
</dbReference>
<comment type="caution">
    <text evidence="2">The sequence shown here is derived from an EMBL/GenBank/DDBJ whole genome shotgun (WGS) entry which is preliminary data.</text>
</comment>
<name>A0A6A4P452_LUPAL</name>
<evidence type="ECO:0000313" key="3">
    <source>
        <dbReference type="Proteomes" id="UP000447434"/>
    </source>
</evidence>
<proteinExistence type="predicted"/>
<evidence type="ECO:0000256" key="1">
    <source>
        <dbReference type="SAM" id="SignalP"/>
    </source>
</evidence>
<feature type="signal peptide" evidence="1">
    <location>
        <begin position="1"/>
        <end position="19"/>
    </location>
</feature>
<keyword evidence="3" id="KW-1185">Reference proteome</keyword>
<reference evidence="3" key="1">
    <citation type="journal article" date="2020" name="Nat. Commun.">
        <title>Genome sequence of the cluster root forming white lupin.</title>
        <authorList>
            <person name="Hufnagel B."/>
            <person name="Marques A."/>
            <person name="Soriano A."/>
            <person name="Marques L."/>
            <person name="Divol F."/>
            <person name="Doumas P."/>
            <person name="Sallet E."/>
            <person name="Mancinotti D."/>
            <person name="Carrere S."/>
            <person name="Marande W."/>
            <person name="Arribat S."/>
            <person name="Keller J."/>
            <person name="Huneau C."/>
            <person name="Blein T."/>
            <person name="Aime D."/>
            <person name="Laguerre M."/>
            <person name="Taylor J."/>
            <person name="Schubert V."/>
            <person name="Nelson M."/>
            <person name="Geu-Flores F."/>
            <person name="Crespi M."/>
            <person name="Gallardo-Guerrero K."/>
            <person name="Delaux P.-M."/>
            <person name="Salse J."/>
            <person name="Berges H."/>
            <person name="Guyot R."/>
            <person name="Gouzy J."/>
            <person name="Peret B."/>
        </authorList>
    </citation>
    <scope>NUCLEOTIDE SEQUENCE [LARGE SCALE GENOMIC DNA]</scope>
    <source>
        <strain evidence="3">cv. Amiga</strain>
    </source>
</reference>
<dbReference type="Proteomes" id="UP000447434">
    <property type="component" value="Chromosome 18"/>
</dbReference>
<gene>
    <name evidence="2" type="ORF">Lalb_Chr18g0053481</name>
</gene>
<organism evidence="2 3">
    <name type="scientific">Lupinus albus</name>
    <name type="common">White lupine</name>
    <name type="synonym">Lupinus termis</name>
    <dbReference type="NCBI Taxonomy" id="3870"/>
    <lineage>
        <taxon>Eukaryota</taxon>
        <taxon>Viridiplantae</taxon>
        <taxon>Streptophyta</taxon>
        <taxon>Embryophyta</taxon>
        <taxon>Tracheophyta</taxon>
        <taxon>Spermatophyta</taxon>
        <taxon>Magnoliopsida</taxon>
        <taxon>eudicotyledons</taxon>
        <taxon>Gunneridae</taxon>
        <taxon>Pentapetalae</taxon>
        <taxon>rosids</taxon>
        <taxon>fabids</taxon>
        <taxon>Fabales</taxon>
        <taxon>Fabaceae</taxon>
        <taxon>Papilionoideae</taxon>
        <taxon>50 kb inversion clade</taxon>
        <taxon>genistoids sensu lato</taxon>
        <taxon>core genistoids</taxon>
        <taxon>Genisteae</taxon>
        <taxon>Lupinus</taxon>
    </lineage>
</organism>
<keyword evidence="1" id="KW-0732">Signal</keyword>
<accession>A0A6A4P452</accession>
<protein>
    <submittedName>
        <fullName evidence="2">Uncharacterized protein</fullName>
    </submittedName>
</protein>
<sequence length="93" mass="10294">MVLTTSLMISTLLYDFLTCLTPLQGIQRLHLFAPGSKICALYPSHSLLQLSTLRVVILPLATEDDFSTSNPRLLGLLVVTELTFIPMYKGLIT</sequence>
<evidence type="ECO:0000313" key="2">
    <source>
        <dbReference type="EMBL" id="KAE9594409.1"/>
    </source>
</evidence>